<feature type="region of interest" description="Disordered" evidence="1">
    <location>
        <begin position="1"/>
        <end position="23"/>
    </location>
</feature>
<evidence type="ECO:0000313" key="2">
    <source>
        <dbReference type="EMBL" id="MBA9064871.1"/>
    </source>
</evidence>
<comment type="caution">
    <text evidence="2">The sequence shown here is derived from an EMBL/GenBank/DDBJ whole genome shotgun (WGS) entry which is preliminary data.</text>
</comment>
<organism evidence="2 3">
    <name type="scientific">Methylobacterium fujisawaense</name>
    <dbReference type="NCBI Taxonomy" id="107400"/>
    <lineage>
        <taxon>Bacteria</taxon>
        <taxon>Pseudomonadati</taxon>
        <taxon>Pseudomonadota</taxon>
        <taxon>Alphaproteobacteria</taxon>
        <taxon>Hyphomicrobiales</taxon>
        <taxon>Methylobacteriaceae</taxon>
        <taxon>Methylobacterium</taxon>
    </lineage>
</organism>
<evidence type="ECO:0000256" key="1">
    <source>
        <dbReference type="SAM" id="MobiDB-lite"/>
    </source>
</evidence>
<accession>A0ABR6DFK1</accession>
<name>A0ABR6DFK1_9HYPH</name>
<keyword evidence="3" id="KW-1185">Reference proteome</keyword>
<gene>
    <name evidence="2" type="ORF">GGQ91_004277</name>
</gene>
<evidence type="ECO:0000313" key="3">
    <source>
        <dbReference type="Proteomes" id="UP000565455"/>
    </source>
</evidence>
<proteinExistence type="predicted"/>
<dbReference type="Proteomes" id="UP000565455">
    <property type="component" value="Unassembled WGS sequence"/>
</dbReference>
<reference evidence="2 3" key="1">
    <citation type="submission" date="2020-08" db="EMBL/GenBank/DDBJ databases">
        <title>Genomic Encyclopedia of Type Strains, Phase IV (KMG-IV): sequencing the most valuable type-strain genomes for metagenomic binning, comparative biology and taxonomic classification.</title>
        <authorList>
            <person name="Goeker M."/>
        </authorList>
    </citation>
    <scope>NUCLEOTIDE SEQUENCE [LARGE SCALE GENOMIC DNA]</scope>
    <source>
        <strain evidence="2 3">DSM 5686</strain>
    </source>
</reference>
<sequence>MIQCGGPEWSRAVQPKSNDRQHFLSKPPNIFPIKHYGLDEGKAFLRTVALTFRVFDRRYEERPLRRMRLNARYDELGSQAAFSRVSRTGAVKVQRRIFVHAASLASGESRRFGNARGQASHQCDSFAAGPESAAFPVRFNSGRWQDCRGSSMGTAKLPALARMQRKVYGPARDDSLCGDVRAARAAVFLTNRPDGSAIFGQIPCLLCSQRLRCSLDLVQFEPRRFHRPLQVLTPLKKFGHLWPSARPFLAKNLNR</sequence>
<protein>
    <submittedName>
        <fullName evidence="2">Uncharacterized protein</fullName>
    </submittedName>
</protein>
<dbReference type="EMBL" id="JACJIM010000006">
    <property type="protein sequence ID" value="MBA9064871.1"/>
    <property type="molecule type" value="Genomic_DNA"/>
</dbReference>